<evidence type="ECO:0008006" key="4">
    <source>
        <dbReference type="Google" id="ProtNLM"/>
    </source>
</evidence>
<dbReference type="AlphaFoldDB" id="A0A502KN11"/>
<reference evidence="2 3" key="1">
    <citation type="submission" date="2019-01" db="EMBL/GenBank/DDBJ databases">
        <title>Litorilituus lipolytica sp. nov., isolated from intertidal sand of the Yellow Sea in China.</title>
        <authorList>
            <person name="Liu A."/>
        </authorList>
    </citation>
    <scope>NUCLEOTIDE SEQUENCE [LARGE SCALE GENOMIC DNA]</scope>
    <source>
        <strain evidence="2 3">RZ04</strain>
    </source>
</reference>
<feature type="transmembrane region" description="Helical" evidence="1">
    <location>
        <begin position="75"/>
        <end position="103"/>
    </location>
</feature>
<comment type="caution">
    <text evidence="2">The sequence shown here is derived from an EMBL/GenBank/DDBJ whole genome shotgun (WGS) entry which is preliminary data.</text>
</comment>
<dbReference type="EMBL" id="SAWY01000038">
    <property type="protein sequence ID" value="TPH12836.1"/>
    <property type="molecule type" value="Genomic_DNA"/>
</dbReference>
<dbReference type="Proteomes" id="UP000315303">
    <property type="component" value="Unassembled WGS sequence"/>
</dbReference>
<sequence>MRYKAMEKQQNTLINHHLSSACNSDKSIKLSDMSKLISVLSYLTLFGWILAMFLYGQQKSEFSRFHLRQSLGLIITAALLTLIPLIGWFVSIMLCLIWIFCVYQALIGNIYKLPILGDFFQKNLDFID</sequence>
<name>A0A502KN11_9GAMM</name>
<evidence type="ECO:0000313" key="3">
    <source>
        <dbReference type="Proteomes" id="UP000315303"/>
    </source>
</evidence>
<dbReference type="OrthoDB" id="6400719at2"/>
<dbReference type="RefSeq" id="WP_140605241.1">
    <property type="nucleotide sequence ID" value="NZ_SAWY01000038.1"/>
</dbReference>
<dbReference type="PROSITE" id="PS51257">
    <property type="entry name" value="PROKAR_LIPOPROTEIN"/>
    <property type="match status" value="1"/>
</dbReference>
<gene>
    <name evidence="2" type="ORF">EPA86_15555</name>
</gene>
<organism evidence="2 3">
    <name type="scientific">Litorilituus lipolyticus</name>
    <dbReference type="NCBI Taxonomy" id="2491017"/>
    <lineage>
        <taxon>Bacteria</taxon>
        <taxon>Pseudomonadati</taxon>
        <taxon>Pseudomonadota</taxon>
        <taxon>Gammaproteobacteria</taxon>
        <taxon>Alteromonadales</taxon>
        <taxon>Colwelliaceae</taxon>
        <taxon>Litorilituus</taxon>
    </lineage>
</organism>
<feature type="transmembrane region" description="Helical" evidence="1">
    <location>
        <begin position="36"/>
        <end position="55"/>
    </location>
</feature>
<keyword evidence="1" id="KW-0812">Transmembrane</keyword>
<keyword evidence="1" id="KW-0472">Membrane</keyword>
<proteinExistence type="predicted"/>
<protein>
    <recommendedName>
        <fullName evidence="4">DUF4870 domain-containing protein</fullName>
    </recommendedName>
</protein>
<evidence type="ECO:0000313" key="2">
    <source>
        <dbReference type="EMBL" id="TPH12836.1"/>
    </source>
</evidence>
<evidence type="ECO:0000256" key="1">
    <source>
        <dbReference type="SAM" id="Phobius"/>
    </source>
</evidence>
<keyword evidence="1" id="KW-1133">Transmembrane helix</keyword>
<accession>A0A502KN11</accession>
<keyword evidence="3" id="KW-1185">Reference proteome</keyword>